<dbReference type="AlphaFoldDB" id="A0A1F4UF25"/>
<proteinExistence type="predicted"/>
<organism evidence="3 4">
    <name type="scientific">candidate division WOR-3 bacterium RBG_13_43_14</name>
    <dbReference type="NCBI Taxonomy" id="1802590"/>
    <lineage>
        <taxon>Bacteria</taxon>
        <taxon>Bacteria division WOR-3</taxon>
    </lineage>
</organism>
<feature type="transmembrane region" description="Helical" evidence="2">
    <location>
        <begin position="6"/>
        <end position="26"/>
    </location>
</feature>
<sequence>MSNRILVIVLIISVAINLATVVTLGIKWMSDSRIRRPFDHHPFDQRLSLHHRYFVKELGLTDEQVARLGAIRKEIAEVMQPVQKEILIRRNELMNLLKQPSPDTIKAAELINEISLLQAEHERRSFQGFLKIRSILTPEQQNRMEAILNIFIEQCPMPERPCPPAHPGPLPPPAKQGKY</sequence>
<keyword evidence="2" id="KW-0812">Transmembrane</keyword>
<dbReference type="Pfam" id="PF13801">
    <property type="entry name" value="Metal_resist"/>
    <property type="match status" value="1"/>
</dbReference>
<comment type="caution">
    <text evidence="3">The sequence shown here is derived from an EMBL/GenBank/DDBJ whole genome shotgun (WGS) entry which is preliminary data.</text>
</comment>
<dbReference type="CDD" id="cd09916">
    <property type="entry name" value="CpxP_like"/>
    <property type="match status" value="1"/>
</dbReference>
<feature type="region of interest" description="Disordered" evidence="1">
    <location>
        <begin position="160"/>
        <end position="179"/>
    </location>
</feature>
<name>A0A1F4UF25_UNCW3</name>
<reference evidence="3 4" key="1">
    <citation type="journal article" date="2016" name="Nat. Commun.">
        <title>Thousands of microbial genomes shed light on interconnected biogeochemical processes in an aquifer system.</title>
        <authorList>
            <person name="Anantharaman K."/>
            <person name="Brown C.T."/>
            <person name="Hug L.A."/>
            <person name="Sharon I."/>
            <person name="Castelle C.J."/>
            <person name="Probst A.J."/>
            <person name="Thomas B.C."/>
            <person name="Singh A."/>
            <person name="Wilkins M.J."/>
            <person name="Karaoz U."/>
            <person name="Brodie E.L."/>
            <person name="Williams K.H."/>
            <person name="Hubbard S.S."/>
            <person name="Banfield J.F."/>
        </authorList>
    </citation>
    <scope>NUCLEOTIDE SEQUENCE [LARGE SCALE GENOMIC DNA]</scope>
</reference>
<evidence type="ECO:0000256" key="2">
    <source>
        <dbReference type="SAM" id="Phobius"/>
    </source>
</evidence>
<protein>
    <recommendedName>
        <fullName evidence="5">Periplasmic heavy metal sensor</fullName>
    </recommendedName>
</protein>
<accession>A0A1F4UF25</accession>
<evidence type="ECO:0000313" key="3">
    <source>
        <dbReference type="EMBL" id="OGC43529.1"/>
    </source>
</evidence>
<dbReference type="EMBL" id="MEUM01000017">
    <property type="protein sequence ID" value="OGC43529.1"/>
    <property type="molecule type" value="Genomic_DNA"/>
</dbReference>
<evidence type="ECO:0000313" key="4">
    <source>
        <dbReference type="Proteomes" id="UP000177025"/>
    </source>
</evidence>
<evidence type="ECO:0008006" key="5">
    <source>
        <dbReference type="Google" id="ProtNLM"/>
    </source>
</evidence>
<keyword evidence="2" id="KW-0472">Membrane</keyword>
<dbReference type="Gene3D" id="1.20.120.1490">
    <property type="match status" value="1"/>
</dbReference>
<evidence type="ECO:0000256" key="1">
    <source>
        <dbReference type="SAM" id="MobiDB-lite"/>
    </source>
</evidence>
<dbReference type="InterPro" id="IPR012899">
    <property type="entry name" value="LTXXQ"/>
</dbReference>
<dbReference type="Proteomes" id="UP000177025">
    <property type="component" value="Unassembled WGS sequence"/>
</dbReference>
<gene>
    <name evidence="3" type="ORF">A2Y85_01875</name>
</gene>
<dbReference type="GO" id="GO:0042597">
    <property type="term" value="C:periplasmic space"/>
    <property type="evidence" value="ECO:0007669"/>
    <property type="project" value="InterPro"/>
</dbReference>
<keyword evidence="2" id="KW-1133">Transmembrane helix</keyword>
<dbReference type="InterPro" id="IPR025961">
    <property type="entry name" value="Metal_resist"/>
</dbReference>